<dbReference type="Proteomes" id="UP001165082">
    <property type="component" value="Unassembled WGS sequence"/>
</dbReference>
<evidence type="ECO:0000313" key="2">
    <source>
        <dbReference type="Proteomes" id="UP001165082"/>
    </source>
</evidence>
<gene>
    <name evidence="1" type="ORF">TrRE_jg11660</name>
</gene>
<reference evidence="1" key="1">
    <citation type="submission" date="2022-07" db="EMBL/GenBank/DDBJ databases">
        <title>Genome analysis of Parmales, a sister group of diatoms, reveals the evolutionary specialization of diatoms from phago-mixotrophs to photoautotrophs.</title>
        <authorList>
            <person name="Ban H."/>
            <person name="Sato S."/>
            <person name="Yoshikawa S."/>
            <person name="Kazumasa Y."/>
            <person name="Nakamura Y."/>
            <person name="Ichinomiya M."/>
            <person name="Saitoh K."/>
            <person name="Sato N."/>
            <person name="Blanc-Mathieu R."/>
            <person name="Endo H."/>
            <person name="Kuwata A."/>
            <person name="Ogata H."/>
        </authorList>
    </citation>
    <scope>NUCLEOTIDE SEQUENCE</scope>
</reference>
<dbReference type="AlphaFoldDB" id="A0A9W7EC72"/>
<dbReference type="EMBL" id="BRXZ01001500">
    <property type="protein sequence ID" value="GMH72725.1"/>
    <property type="molecule type" value="Genomic_DNA"/>
</dbReference>
<organism evidence="1 2">
    <name type="scientific">Triparma retinervis</name>
    <dbReference type="NCBI Taxonomy" id="2557542"/>
    <lineage>
        <taxon>Eukaryota</taxon>
        <taxon>Sar</taxon>
        <taxon>Stramenopiles</taxon>
        <taxon>Ochrophyta</taxon>
        <taxon>Bolidophyceae</taxon>
        <taxon>Parmales</taxon>
        <taxon>Triparmaceae</taxon>
        <taxon>Triparma</taxon>
    </lineage>
</organism>
<accession>A0A9W7EC72</accession>
<proteinExistence type="predicted"/>
<name>A0A9W7EC72_9STRA</name>
<evidence type="ECO:0000313" key="1">
    <source>
        <dbReference type="EMBL" id="GMH72725.1"/>
    </source>
</evidence>
<keyword evidence="2" id="KW-1185">Reference proteome</keyword>
<comment type="caution">
    <text evidence="1">The sequence shown here is derived from an EMBL/GenBank/DDBJ whole genome shotgun (WGS) entry which is preliminary data.</text>
</comment>
<protein>
    <submittedName>
        <fullName evidence="1">Uncharacterized protein</fullName>
    </submittedName>
</protein>
<sequence>RTVTSYGCVSFSSSEECGIAVELGKCIEIGRQKLLCQRRIFPTLEHHRAIYWGEEAEVPSDGSVKPYIAAKVAKVKTEEEDERPKKKSRWGNKG</sequence>
<feature type="non-terminal residue" evidence="1">
    <location>
        <position position="1"/>
    </location>
</feature>